<accession>A0AAD7MT28</accession>
<gene>
    <name evidence="1" type="ORF">B0H16DRAFT_1733658</name>
</gene>
<name>A0AAD7MT28_9AGAR</name>
<keyword evidence="2" id="KW-1185">Reference proteome</keyword>
<dbReference type="EMBL" id="JARKIB010000157">
    <property type="protein sequence ID" value="KAJ7730806.1"/>
    <property type="molecule type" value="Genomic_DNA"/>
</dbReference>
<comment type="caution">
    <text evidence="1">The sequence shown here is derived from an EMBL/GenBank/DDBJ whole genome shotgun (WGS) entry which is preliminary data.</text>
</comment>
<evidence type="ECO:0000313" key="2">
    <source>
        <dbReference type="Proteomes" id="UP001215598"/>
    </source>
</evidence>
<dbReference type="Proteomes" id="UP001215598">
    <property type="component" value="Unassembled WGS sequence"/>
</dbReference>
<sequence length="273" mass="30165">MNTRTNFSRATKRNIENATGGICAFCMMLAIDGEGNACHIVDAANTVGMMMEAESAAMGLDIVGRSDQANGLWLCGSCHYRISYGQTVLCPPAQLIDTLTEALESNPAAHLLDILQRPKAMRWASYYLLIVPNIDLCTLGPFAVRKAKGFKFVENIGLVKRLKSNIAIIGEPYYIYDTQDGALDAKSGCDIIDLARDEKRSRRLWKIPHIDVLNSLFMSLWHLKMASTDTSSHHDVTLSLAKFSLLLWQRRLNSSTLAMGSSTDDEDTDGEDP</sequence>
<reference evidence="1" key="1">
    <citation type="submission" date="2023-03" db="EMBL/GenBank/DDBJ databases">
        <title>Massive genome expansion in bonnet fungi (Mycena s.s.) driven by repeated elements and novel gene families across ecological guilds.</title>
        <authorList>
            <consortium name="Lawrence Berkeley National Laboratory"/>
            <person name="Harder C.B."/>
            <person name="Miyauchi S."/>
            <person name="Viragh M."/>
            <person name="Kuo A."/>
            <person name="Thoen E."/>
            <person name="Andreopoulos B."/>
            <person name="Lu D."/>
            <person name="Skrede I."/>
            <person name="Drula E."/>
            <person name="Henrissat B."/>
            <person name="Morin E."/>
            <person name="Kohler A."/>
            <person name="Barry K."/>
            <person name="LaButti K."/>
            <person name="Morin E."/>
            <person name="Salamov A."/>
            <person name="Lipzen A."/>
            <person name="Mereny Z."/>
            <person name="Hegedus B."/>
            <person name="Baldrian P."/>
            <person name="Stursova M."/>
            <person name="Weitz H."/>
            <person name="Taylor A."/>
            <person name="Grigoriev I.V."/>
            <person name="Nagy L.G."/>
            <person name="Martin F."/>
            <person name="Kauserud H."/>
        </authorList>
    </citation>
    <scope>NUCLEOTIDE SEQUENCE</scope>
    <source>
        <strain evidence="1">CBHHK182m</strain>
    </source>
</reference>
<evidence type="ECO:0000313" key="1">
    <source>
        <dbReference type="EMBL" id="KAJ7730806.1"/>
    </source>
</evidence>
<organism evidence="1 2">
    <name type="scientific">Mycena metata</name>
    <dbReference type="NCBI Taxonomy" id="1033252"/>
    <lineage>
        <taxon>Eukaryota</taxon>
        <taxon>Fungi</taxon>
        <taxon>Dikarya</taxon>
        <taxon>Basidiomycota</taxon>
        <taxon>Agaricomycotina</taxon>
        <taxon>Agaricomycetes</taxon>
        <taxon>Agaricomycetidae</taxon>
        <taxon>Agaricales</taxon>
        <taxon>Marasmiineae</taxon>
        <taxon>Mycenaceae</taxon>
        <taxon>Mycena</taxon>
    </lineage>
</organism>
<proteinExistence type="predicted"/>
<dbReference type="AlphaFoldDB" id="A0AAD7MT28"/>
<protein>
    <submittedName>
        <fullName evidence="1">Uncharacterized protein</fullName>
    </submittedName>
</protein>